<feature type="compositionally biased region" description="Basic and acidic residues" evidence="1">
    <location>
        <begin position="246"/>
        <end position="256"/>
    </location>
</feature>
<feature type="region of interest" description="Disordered" evidence="1">
    <location>
        <begin position="694"/>
        <end position="737"/>
    </location>
</feature>
<feature type="compositionally biased region" description="Basic and acidic residues" evidence="1">
    <location>
        <begin position="66"/>
        <end position="80"/>
    </location>
</feature>
<protein>
    <submittedName>
        <fullName evidence="2">Uncharacterized protein</fullName>
    </submittedName>
</protein>
<reference evidence="2 3" key="1">
    <citation type="journal article" date="2023" name="Commun. Biol.">
        <title>Genome analysis of Parmales, the sister group of diatoms, reveals the evolutionary specialization of diatoms from phago-mixotrophs to photoautotrophs.</title>
        <authorList>
            <person name="Ban H."/>
            <person name="Sato S."/>
            <person name="Yoshikawa S."/>
            <person name="Yamada K."/>
            <person name="Nakamura Y."/>
            <person name="Ichinomiya M."/>
            <person name="Sato N."/>
            <person name="Blanc-Mathieu R."/>
            <person name="Endo H."/>
            <person name="Kuwata A."/>
            <person name="Ogata H."/>
        </authorList>
    </citation>
    <scope>NUCLEOTIDE SEQUENCE [LARGE SCALE GENOMIC DNA]</scope>
</reference>
<dbReference type="EMBL" id="BRYB01003445">
    <property type="protein sequence ID" value="GMI36820.1"/>
    <property type="molecule type" value="Genomic_DNA"/>
</dbReference>
<dbReference type="Proteomes" id="UP001165060">
    <property type="component" value="Unassembled WGS sequence"/>
</dbReference>
<feature type="region of interest" description="Disordered" evidence="1">
    <location>
        <begin position="1"/>
        <end position="166"/>
    </location>
</feature>
<name>A0ABQ6MZA9_9STRA</name>
<evidence type="ECO:0000256" key="1">
    <source>
        <dbReference type="SAM" id="MobiDB-lite"/>
    </source>
</evidence>
<feature type="compositionally biased region" description="Low complexity" evidence="1">
    <location>
        <begin position="142"/>
        <end position="166"/>
    </location>
</feature>
<gene>
    <name evidence="2" type="ORF">TeGR_g1732</name>
</gene>
<feature type="region of interest" description="Disordered" evidence="1">
    <location>
        <begin position="324"/>
        <end position="374"/>
    </location>
</feature>
<evidence type="ECO:0000313" key="2">
    <source>
        <dbReference type="EMBL" id="GMI36820.1"/>
    </source>
</evidence>
<feature type="compositionally biased region" description="Acidic residues" evidence="1">
    <location>
        <begin position="694"/>
        <end position="704"/>
    </location>
</feature>
<sequence>MPSQRPHSAHASSRHYNDASKFAQHYHPAPSASAQPPYDASFSDSQSLSNHPSQLHESSIVGDLPNDNHTRSPKPVDRASRIRVNRARPKSASFLRAPPPEPESLSAAAGRRKVFSRPKQSPARPHSSQPPGAQRRAKPKARPLSAAASPAAPRPSVASRPLSAVSTGTYAATYSAASIDSLFTGALRGGAPPETPESPIHRVQQVLNKHTAEMRHLRSKTHLPDFETEVRRLEEEMEAVKARAVQEYERRKKDEQLSQQRSPPGRARRRGVGVAPAPLNESNSGDNIHKLMRQGQPQDGGGAGPGKRATIRTATVKDNEFANNMMELLSPPKRKAKKEVLSESAAKPRYQRARRKNQDDGDSSSESGVDADEFIDDDSYRQRVREMVVVDQMKAAHEINKHAEERRKGGRATLRDRMRDSHSMRAFNESMKVERDNYNSVALLCETRLHEIIAHTSILEELPDEYRTATICDIMMKLTPVFGRYDALLSTLLKELMRSIYSEFDHVYELAKTEPNVLLVLGKPYFSQLRKRDAEHELAQSMLKSYKGKSLDMEQSINRGQVVMKNILRLWNSSSIGKWFKAWKHVCNHRIVHKDFTMRQFQRAKLRIWFHGWRFRHLSKGSVGGGGRLTQMLGGMQGAGGERGRRGVQVGDRASTAHLVRIAELTRAYVDGCKAPRLRNAITKMMHHTDDFDADLESGEESSDSDFSGSEGGGDIDKYVQGQQGRGPQKAEDSSARKNFQHLAQETQLKSARHMDVERRGRFDTNHNHSNTDLYQIGAQNVARYKALPTMTWLAHYITVSTSENSFLEKKLKEMEHKLDALKVNVDYETYKRCIRETEHSFKHKKANVDQFINKLVRTDTANLEKMEEIENFRNALSIGSDNIATLNNYILDA</sequence>
<comment type="caution">
    <text evidence="2">The sequence shown here is derived from an EMBL/GenBank/DDBJ whole genome shotgun (WGS) entry which is preliminary data.</text>
</comment>
<proteinExistence type="predicted"/>
<evidence type="ECO:0000313" key="3">
    <source>
        <dbReference type="Proteomes" id="UP001165060"/>
    </source>
</evidence>
<accession>A0ABQ6MZA9</accession>
<keyword evidence="3" id="KW-1185">Reference proteome</keyword>
<feature type="region of interest" description="Disordered" evidence="1">
    <location>
        <begin position="246"/>
        <end position="308"/>
    </location>
</feature>
<feature type="compositionally biased region" description="Polar residues" evidence="1">
    <location>
        <begin position="42"/>
        <end position="57"/>
    </location>
</feature>
<organism evidence="2 3">
    <name type="scientific">Tetraparma gracilis</name>
    <dbReference type="NCBI Taxonomy" id="2962635"/>
    <lineage>
        <taxon>Eukaryota</taxon>
        <taxon>Sar</taxon>
        <taxon>Stramenopiles</taxon>
        <taxon>Ochrophyta</taxon>
        <taxon>Bolidophyceae</taxon>
        <taxon>Parmales</taxon>
        <taxon>Triparmaceae</taxon>
        <taxon>Tetraparma</taxon>
    </lineage>
</organism>